<dbReference type="EMBL" id="CAJNOL010008750">
    <property type="protein sequence ID" value="CAF1638635.1"/>
    <property type="molecule type" value="Genomic_DNA"/>
</dbReference>
<evidence type="ECO:0000313" key="3">
    <source>
        <dbReference type="EMBL" id="CAF1638635.1"/>
    </source>
</evidence>
<dbReference type="GO" id="GO:0046983">
    <property type="term" value="F:protein dimerization activity"/>
    <property type="evidence" value="ECO:0007669"/>
    <property type="project" value="InterPro"/>
</dbReference>
<sequence length="91" mass="10670">MRINIMDEINEEIMLFLKDERDQSDLIFVKKNHFPYLHRLALKVLCVPATAAPAERVFSKSGLLMRPHRNRLSKDMLSKLTFIKCNLDLLN</sequence>
<dbReference type="InterPro" id="IPR008906">
    <property type="entry name" value="HATC_C_dom"/>
</dbReference>
<dbReference type="InterPro" id="IPR012337">
    <property type="entry name" value="RNaseH-like_sf"/>
</dbReference>
<protein>
    <recommendedName>
        <fullName evidence="1">HAT C-terminal dimerisation domain-containing protein</fullName>
    </recommendedName>
</protein>
<reference evidence="2" key="1">
    <citation type="submission" date="2021-02" db="EMBL/GenBank/DDBJ databases">
        <authorList>
            <person name="Nowell W R."/>
        </authorList>
    </citation>
    <scope>NUCLEOTIDE SEQUENCE</scope>
</reference>
<accession>A0A815PIB1</accession>
<organism evidence="2 4">
    <name type="scientific">Rotaria sordida</name>
    <dbReference type="NCBI Taxonomy" id="392033"/>
    <lineage>
        <taxon>Eukaryota</taxon>
        <taxon>Metazoa</taxon>
        <taxon>Spiralia</taxon>
        <taxon>Gnathifera</taxon>
        <taxon>Rotifera</taxon>
        <taxon>Eurotatoria</taxon>
        <taxon>Bdelloidea</taxon>
        <taxon>Philodinida</taxon>
        <taxon>Philodinidae</taxon>
        <taxon>Rotaria</taxon>
    </lineage>
</organism>
<proteinExistence type="predicted"/>
<gene>
    <name evidence="3" type="ORF">JXQ802_LOCUS52863</name>
    <name evidence="2" type="ORF">PYM288_LOCUS36509</name>
</gene>
<evidence type="ECO:0000313" key="2">
    <source>
        <dbReference type="EMBL" id="CAF1450056.1"/>
    </source>
</evidence>
<keyword evidence="5" id="KW-1185">Reference proteome</keyword>
<dbReference type="SUPFAM" id="SSF53098">
    <property type="entry name" value="Ribonuclease H-like"/>
    <property type="match status" value="1"/>
</dbReference>
<dbReference type="Proteomes" id="UP000663870">
    <property type="component" value="Unassembled WGS sequence"/>
</dbReference>
<comment type="caution">
    <text evidence="2">The sequence shown here is derived from an EMBL/GenBank/DDBJ whole genome shotgun (WGS) entry which is preliminary data.</text>
</comment>
<feature type="domain" description="HAT C-terminal dimerisation" evidence="1">
    <location>
        <begin position="25"/>
        <end position="86"/>
    </location>
</feature>
<evidence type="ECO:0000313" key="4">
    <source>
        <dbReference type="Proteomes" id="UP000663854"/>
    </source>
</evidence>
<dbReference type="PANTHER" id="PTHR47611">
    <property type="entry name" value="HAT DIMERISATION DOMAIN, C-TERMINAL"/>
    <property type="match status" value="1"/>
</dbReference>
<dbReference type="EMBL" id="CAJNOH010007118">
    <property type="protein sequence ID" value="CAF1450056.1"/>
    <property type="molecule type" value="Genomic_DNA"/>
</dbReference>
<dbReference type="Proteomes" id="UP000663854">
    <property type="component" value="Unassembled WGS sequence"/>
</dbReference>
<dbReference type="PANTHER" id="PTHR47611:SF1">
    <property type="entry name" value="CCHC-TYPE DOMAIN-CONTAINING PROTEIN"/>
    <property type="match status" value="1"/>
</dbReference>
<evidence type="ECO:0000313" key="5">
    <source>
        <dbReference type="Proteomes" id="UP000663870"/>
    </source>
</evidence>
<name>A0A815PIB1_9BILA</name>
<evidence type="ECO:0000259" key="1">
    <source>
        <dbReference type="Pfam" id="PF05699"/>
    </source>
</evidence>
<dbReference type="AlphaFoldDB" id="A0A815PIB1"/>
<dbReference type="Pfam" id="PF05699">
    <property type="entry name" value="Dimer_Tnp_hAT"/>
    <property type="match status" value="1"/>
</dbReference>